<dbReference type="PANTHER" id="PTHR11220:SF1">
    <property type="entry name" value="HEME-BINDING PROTEIN 2"/>
    <property type="match status" value="1"/>
</dbReference>
<dbReference type="InterPro" id="IPR011256">
    <property type="entry name" value="Reg_factor_effector_dom_sf"/>
</dbReference>
<keyword evidence="5" id="KW-1185">Reference proteome</keyword>
<organism evidence="4 5">
    <name type="scientific">Elysia crispata</name>
    <name type="common">lettuce slug</name>
    <dbReference type="NCBI Taxonomy" id="231223"/>
    <lineage>
        <taxon>Eukaryota</taxon>
        <taxon>Metazoa</taxon>
        <taxon>Spiralia</taxon>
        <taxon>Lophotrochozoa</taxon>
        <taxon>Mollusca</taxon>
        <taxon>Gastropoda</taxon>
        <taxon>Heterobranchia</taxon>
        <taxon>Euthyneura</taxon>
        <taxon>Panpulmonata</taxon>
        <taxon>Sacoglossa</taxon>
        <taxon>Placobranchoidea</taxon>
        <taxon>Plakobranchidae</taxon>
        <taxon>Elysia</taxon>
    </lineage>
</organism>
<comment type="similarity">
    <text evidence="1">Belongs to the HEBP family.</text>
</comment>
<comment type="caution">
    <text evidence="4">The sequence shown here is derived from an EMBL/GenBank/DDBJ whole genome shotgun (WGS) entry which is preliminary data.</text>
</comment>
<accession>A0AAE1D4C3</accession>
<evidence type="ECO:0000256" key="3">
    <source>
        <dbReference type="SAM" id="Phobius"/>
    </source>
</evidence>
<protein>
    <recommendedName>
        <fullName evidence="6">Heme-binding protein 2</fullName>
    </recommendedName>
</protein>
<evidence type="ECO:0000313" key="5">
    <source>
        <dbReference type="Proteomes" id="UP001283361"/>
    </source>
</evidence>
<evidence type="ECO:0000256" key="1">
    <source>
        <dbReference type="ARBA" id="ARBA00009817"/>
    </source>
</evidence>
<feature type="region of interest" description="Disordered" evidence="2">
    <location>
        <begin position="1"/>
        <end position="31"/>
    </location>
</feature>
<gene>
    <name evidence="4" type="ORF">RRG08_027861</name>
</gene>
<reference evidence="4" key="1">
    <citation type="journal article" date="2023" name="G3 (Bethesda)">
        <title>A reference genome for the long-term kleptoplast-retaining sea slug Elysia crispata morphotype clarki.</title>
        <authorList>
            <person name="Eastman K.E."/>
            <person name="Pendleton A.L."/>
            <person name="Shaikh M.A."/>
            <person name="Suttiyut T."/>
            <person name="Ogas R."/>
            <person name="Tomko P."/>
            <person name="Gavelis G."/>
            <person name="Widhalm J.R."/>
            <person name="Wisecaver J.H."/>
        </authorList>
    </citation>
    <scope>NUCLEOTIDE SEQUENCE</scope>
    <source>
        <strain evidence="4">ECLA1</strain>
    </source>
</reference>
<sequence>MSSAGNRANGHFDSNRSTSRRNSSSSRNSAPASRKLSNFFQALEFQGSIMAGNILITLAVIAASLAAVQCMSKPNFCNSYDCPPFDSQRLNGFELRSYGETMWVGTSRVVSSTSSSSSTSSMFQKLYRYIGGANSAGKRIKMTVPVATKVQALGGGQFRYTMMFYVPGANPPTPNDSDVEIIAMPARDVYVSFQQSVRERGR</sequence>
<dbReference type="Proteomes" id="UP001283361">
    <property type="component" value="Unassembled WGS sequence"/>
</dbReference>
<dbReference type="SUPFAM" id="SSF55136">
    <property type="entry name" value="Probable bacterial effector-binding domain"/>
    <property type="match status" value="1"/>
</dbReference>
<evidence type="ECO:0008006" key="6">
    <source>
        <dbReference type="Google" id="ProtNLM"/>
    </source>
</evidence>
<keyword evidence="3" id="KW-0472">Membrane</keyword>
<dbReference type="EMBL" id="JAWDGP010005454">
    <property type="protein sequence ID" value="KAK3756884.1"/>
    <property type="molecule type" value="Genomic_DNA"/>
</dbReference>
<dbReference type="Pfam" id="PF04832">
    <property type="entry name" value="SOUL"/>
    <property type="match status" value="1"/>
</dbReference>
<evidence type="ECO:0000256" key="2">
    <source>
        <dbReference type="SAM" id="MobiDB-lite"/>
    </source>
</evidence>
<dbReference type="Gene3D" id="3.20.80.10">
    <property type="entry name" value="Regulatory factor, effector binding domain"/>
    <property type="match status" value="1"/>
</dbReference>
<keyword evidence="3" id="KW-0812">Transmembrane</keyword>
<feature type="transmembrane region" description="Helical" evidence="3">
    <location>
        <begin position="45"/>
        <end position="68"/>
    </location>
</feature>
<keyword evidence="3" id="KW-1133">Transmembrane helix</keyword>
<proteinExistence type="inferred from homology"/>
<name>A0AAE1D4C3_9GAST</name>
<dbReference type="AlphaFoldDB" id="A0AAE1D4C3"/>
<dbReference type="PANTHER" id="PTHR11220">
    <property type="entry name" value="HEME-BINDING PROTEIN-RELATED"/>
    <property type="match status" value="1"/>
</dbReference>
<evidence type="ECO:0000313" key="4">
    <source>
        <dbReference type="EMBL" id="KAK3756884.1"/>
    </source>
</evidence>
<dbReference type="InterPro" id="IPR006917">
    <property type="entry name" value="SOUL_heme-bd"/>
</dbReference>
<feature type="compositionally biased region" description="Low complexity" evidence="2">
    <location>
        <begin position="15"/>
        <end position="29"/>
    </location>
</feature>